<evidence type="ECO:0000313" key="2">
    <source>
        <dbReference type="EMBL" id="EQD73160.1"/>
    </source>
</evidence>
<dbReference type="SUPFAM" id="SSF52402">
    <property type="entry name" value="Adenine nucleotide alpha hydrolases-like"/>
    <property type="match status" value="1"/>
</dbReference>
<comment type="caution">
    <text evidence="2">The sequence shown here is derived from an EMBL/GenBank/DDBJ whole genome shotgun (WGS) entry which is preliminary data.</text>
</comment>
<reference evidence="2" key="2">
    <citation type="journal article" date="2014" name="ISME J.">
        <title>Microbial stratification in low pH oxic and suboxic macroscopic growths along an acid mine drainage.</title>
        <authorList>
            <person name="Mendez-Garcia C."/>
            <person name="Mesa V."/>
            <person name="Sprenger R.R."/>
            <person name="Richter M."/>
            <person name="Diez M.S."/>
            <person name="Solano J."/>
            <person name="Bargiela R."/>
            <person name="Golyshina O.V."/>
            <person name="Manteca A."/>
            <person name="Ramos J.L."/>
            <person name="Gallego J.R."/>
            <person name="Llorente I."/>
            <person name="Martins Dos Santos V.A."/>
            <person name="Jensen O.N."/>
            <person name="Pelaez A.I."/>
            <person name="Sanchez J."/>
            <person name="Ferrer M."/>
        </authorList>
    </citation>
    <scope>NUCLEOTIDE SEQUENCE</scope>
</reference>
<dbReference type="PANTHER" id="PTHR21294">
    <property type="entry name" value="ELECTRON TRANSFER FLAVOPROTEIN BETA-SUBUNIT"/>
    <property type="match status" value="1"/>
</dbReference>
<dbReference type="EMBL" id="AUZY01002066">
    <property type="protein sequence ID" value="EQD73160.1"/>
    <property type="molecule type" value="Genomic_DNA"/>
</dbReference>
<evidence type="ECO:0000259" key="1">
    <source>
        <dbReference type="Pfam" id="PF01012"/>
    </source>
</evidence>
<protein>
    <submittedName>
        <fullName evidence="2">Electron transfer flavoprotein beta-subunit</fullName>
    </submittedName>
</protein>
<gene>
    <name evidence="2" type="ORF">B1B_03363</name>
</gene>
<dbReference type="Gene3D" id="3.40.50.620">
    <property type="entry name" value="HUPs"/>
    <property type="match status" value="1"/>
</dbReference>
<dbReference type="PANTHER" id="PTHR21294:SF20">
    <property type="entry name" value="ELECTRON TRANSFER FLAVOPROTEIN, SUBUNIT BETA (ETFB)"/>
    <property type="match status" value="1"/>
</dbReference>
<dbReference type="InterPro" id="IPR014729">
    <property type="entry name" value="Rossmann-like_a/b/a_fold"/>
</dbReference>
<organism evidence="2">
    <name type="scientific">mine drainage metagenome</name>
    <dbReference type="NCBI Taxonomy" id="410659"/>
    <lineage>
        <taxon>unclassified sequences</taxon>
        <taxon>metagenomes</taxon>
        <taxon>ecological metagenomes</taxon>
    </lineage>
</organism>
<reference evidence="2" key="1">
    <citation type="submission" date="2013-08" db="EMBL/GenBank/DDBJ databases">
        <authorList>
            <person name="Mendez C."/>
            <person name="Richter M."/>
            <person name="Ferrer M."/>
            <person name="Sanchez J."/>
        </authorList>
    </citation>
    <scope>NUCLEOTIDE SEQUENCE</scope>
</reference>
<dbReference type="GO" id="GO:0009055">
    <property type="term" value="F:electron transfer activity"/>
    <property type="evidence" value="ECO:0007669"/>
    <property type="project" value="InterPro"/>
</dbReference>
<feature type="domain" description="Electron transfer flavoprotein alpha/beta-subunit N-terminal" evidence="1">
    <location>
        <begin position="1"/>
        <end position="76"/>
    </location>
</feature>
<dbReference type="InterPro" id="IPR012255">
    <property type="entry name" value="ETF_b"/>
</dbReference>
<dbReference type="InterPro" id="IPR014730">
    <property type="entry name" value="ETF_a/b_N"/>
</dbReference>
<proteinExistence type="predicted"/>
<dbReference type="AlphaFoldDB" id="T1CU61"/>
<sequence>MAAELGVADVAYVRKLTIEDGGVVAEKDLERELEIVRAPFPVVLTVGQEINTPRLPTFMATLKASKKEIREMALAEIGLDLSALGAACRIDRVAVPEVPRKLVPISGSTPEEVARALVNALRSEGALP</sequence>
<accession>T1CU61</accession>
<dbReference type="Pfam" id="PF01012">
    <property type="entry name" value="ETF"/>
    <property type="match status" value="1"/>
</dbReference>
<name>T1CU61_9ZZZZ</name>